<dbReference type="PIRSF" id="PIRSF016493">
    <property type="entry name" value="Glycyl_aminpptds"/>
    <property type="match status" value="1"/>
</dbReference>
<comment type="caution">
    <text evidence="3">The sequence shown here is derived from an EMBL/GenBank/DDBJ whole genome shotgun (WGS) entry which is preliminary data.</text>
</comment>
<evidence type="ECO:0000259" key="2">
    <source>
        <dbReference type="Pfam" id="PF17899"/>
    </source>
</evidence>
<evidence type="ECO:0000313" key="4">
    <source>
        <dbReference type="Proteomes" id="UP000585050"/>
    </source>
</evidence>
<dbReference type="InterPro" id="IPR024191">
    <property type="entry name" value="Peptidase_M61"/>
</dbReference>
<accession>A0A7X8SI28</accession>
<evidence type="ECO:0000313" key="3">
    <source>
        <dbReference type="EMBL" id="NLR90488.1"/>
    </source>
</evidence>
<dbReference type="Gene3D" id="2.60.40.3650">
    <property type="match status" value="1"/>
</dbReference>
<dbReference type="InterPro" id="IPR027268">
    <property type="entry name" value="Peptidase_M4/M1_CTD_sf"/>
</dbReference>
<proteinExistence type="predicted"/>
<gene>
    <name evidence="3" type="ORF">HGP29_04685</name>
</gene>
<reference evidence="3 4" key="1">
    <citation type="submission" date="2020-04" db="EMBL/GenBank/DDBJ databases">
        <title>Flammeovirga sp. SR4, a novel species isolated from seawater.</title>
        <authorList>
            <person name="Wang X."/>
        </authorList>
    </citation>
    <scope>NUCLEOTIDE SEQUENCE [LARGE SCALE GENOMIC DNA]</scope>
    <source>
        <strain evidence="3 4">SR4</strain>
    </source>
</reference>
<sequence length="545" mass="62782">MKFYISPSPSHPYFLDFKISFVCTTDDTLVKLPLWRPGRYQVQTFAKNIRNIGAESNGKAFEVRNVSRNTWSVLGSQEGDEIILHYEYYARHQDAGGTWVSNDFWLINGISCGMLPEGLDQEEIDVIIDFPLNFEVATAAVKKADSYHFSNFEEWTETPFMAGSKMHHQSFVMEDSMFHIWLHGNIQPDWTQIVTDFKKFTRKQLDIFGGFPHSEFHYLCLIPSFRHYHGVEHPTSTVITLGPAVDFNDTTFYENLLGISSHELFHVWNIKGIRPKELKPYPLFEEVYFDTGYVAEGVTTYFGDEILYRSGAYSKEQYKNELNKLLTRHFENQGRYALSVADSSLELWTDGYEKGIPARKTSIYVKGAVAALILDSMIKTKFDDQKSLDDVMKLMWERFGENSLGYTSEDYKTISEEVFEASLDEYFNNVIFGTDLLEDKVQEALHHLGWETEVNFPKEALAKYYGLKVDTKGIIVDTAARKTSQDLVEGDKIISINDIVGSVDSYQKMASQNDVLKVIYERDSQIFAKELYKKKELYFAKINVT</sequence>
<dbReference type="Proteomes" id="UP000585050">
    <property type="component" value="Unassembled WGS sequence"/>
</dbReference>
<protein>
    <submittedName>
        <fullName evidence="3">M61 family metallopeptidase</fullName>
    </submittedName>
</protein>
<keyword evidence="4" id="KW-1185">Reference proteome</keyword>
<dbReference type="Pfam" id="PF17899">
    <property type="entry name" value="Peptidase_M61_N"/>
    <property type="match status" value="1"/>
</dbReference>
<dbReference type="RefSeq" id="WP_168881188.1">
    <property type="nucleotide sequence ID" value="NZ_JABAIL010000001.1"/>
</dbReference>
<feature type="domain" description="Peptidase M61 catalytic" evidence="1">
    <location>
        <begin position="256"/>
        <end position="369"/>
    </location>
</feature>
<evidence type="ECO:0000259" key="1">
    <source>
        <dbReference type="Pfam" id="PF05299"/>
    </source>
</evidence>
<feature type="domain" description="Peptidase M61 N-terminal" evidence="2">
    <location>
        <begin position="14"/>
        <end position="163"/>
    </location>
</feature>
<name>A0A7X8SI28_9BACT</name>
<dbReference type="EMBL" id="JABAIL010000001">
    <property type="protein sequence ID" value="NLR90488.1"/>
    <property type="molecule type" value="Genomic_DNA"/>
</dbReference>
<dbReference type="AlphaFoldDB" id="A0A7X8SI28"/>
<dbReference type="Gene3D" id="1.10.390.10">
    <property type="entry name" value="Neutral Protease Domain 2"/>
    <property type="match status" value="1"/>
</dbReference>
<dbReference type="SUPFAM" id="SSF55486">
    <property type="entry name" value="Metalloproteases ('zincins'), catalytic domain"/>
    <property type="match status" value="1"/>
</dbReference>
<dbReference type="InterPro" id="IPR007963">
    <property type="entry name" value="Peptidase_M61_catalytic"/>
</dbReference>
<dbReference type="InterPro" id="IPR040756">
    <property type="entry name" value="Peptidase_M61_N"/>
</dbReference>
<organism evidence="3 4">
    <name type="scientific">Flammeovirga agarivorans</name>
    <dbReference type="NCBI Taxonomy" id="2726742"/>
    <lineage>
        <taxon>Bacteria</taxon>
        <taxon>Pseudomonadati</taxon>
        <taxon>Bacteroidota</taxon>
        <taxon>Cytophagia</taxon>
        <taxon>Cytophagales</taxon>
        <taxon>Flammeovirgaceae</taxon>
        <taxon>Flammeovirga</taxon>
    </lineage>
</organism>
<dbReference type="Pfam" id="PF05299">
    <property type="entry name" value="Peptidase_M61"/>
    <property type="match status" value="1"/>
</dbReference>